<dbReference type="PROSITE" id="PS51163">
    <property type="entry name" value="YRDC"/>
    <property type="match status" value="1"/>
</dbReference>
<dbReference type="GO" id="GO:0003725">
    <property type="term" value="F:double-stranded RNA binding"/>
    <property type="evidence" value="ECO:0007669"/>
    <property type="project" value="InterPro"/>
</dbReference>
<gene>
    <name evidence="8" type="ORF">IAA31_01025</name>
</gene>
<accession>A0A9E2KMD9</accession>
<protein>
    <recommendedName>
        <fullName evidence="3">L-threonylcarbamoyladenylate synthase</fullName>
        <ecNumber evidence="3">2.7.7.87</ecNumber>
    </recommendedName>
</protein>
<evidence type="ECO:0000259" key="7">
    <source>
        <dbReference type="PROSITE" id="PS51163"/>
    </source>
</evidence>
<dbReference type="PANTHER" id="PTHR17490">
    <property type="entry name" value="SUA5"/>
    <property type="match status" value="1"/>
</dbReference>
<dbReference type="NCBIfam" id="TIGR00057">
    <property type="entry name" value="L-threonylcarbamoyladenylate synthase"/>
    <property type="match status" value="1"/>
</dbReference>
<name>A0A9E2KMD9_9GAMM</name>
<dbReference type="EC" id="2.7.7.87" evidence="3"/>
<comment type="catalytic activity">
    <reaction evidence="6">
        <text>L-threonine + hydrogencarbonate + ATP = L-threonylcarbamoyladenylate + diphosphate + H2O</text>
        <dbReference type="Rhea" id="RHEA:36407"/>
        <dbReference type="ChEBI" id="CHEBI:15377"/>
        <dbReference type="ChEBI" id="CHEBI:17544"/>
        <dbReference type="ChEBI" id="CHEBI:30616"/>
        <dbReference type="ChEBI" id="CHEBI:33019"/>
        <dbReference type="ChEBI" id="CHEBI:57926"/>
        <dbReference type="ChEBI" id="CHEBI:73682"/>
        <dbReference type="EC" id="2.7.7.87"/>
    </reaction>
</comment>
<dbReference type="PANTHER" id="PTHR17490:SF18">
    <property type="entry name" value="THREONYLCARBAMOYL-AMP SYNTHASE"/>
    <property type="match status" value="1"/>
</dbReference>
<dbReference type="GO" id="GO:0000049">
    <property type="term" value="F:tRNA binding"/>
    <property type="evidence" value="ECO:0007669"/>
    <property type="project" value="TreeGrafter"/>
</dbReference>
<keyword evidence="5" id="KW-0808">Transferase</keyword>
<dbReference type="Proteomes" id="UP000824150">
    <property type="component" value="Unassembled WGS sequence"/>
</dbReference>
<dbReference type="EMBL" id="JAHLFG010000009">
    <property type="protein sequence ID" value="MBU3826065.1"/>
    <property type="molecule type" value="Genomic_DNA"/>
</dbReference>
<keyword evidence="4" id="KW-0963">Cytoplasm</keyword>
<evidence type="ECO:0000313" key="9">
    <source>
        <dbReference type="Proteomes" id="UP000824150"/>
    </source>
</evidence>
<evidence type="ECO:0000256" key="5">
    <source>
        <dbReference type="ARBA" id="ARBA00022679"/>
    </source>
</evidence>
<dbReference type="GO" id="GO:0005737">
    <property type="term" value="C:cytoplasm"/>
    <property type="evidence" value="ECO:0007669"/>
    <property type="project" value="UniProtKB-SubCell"/>
</dbReference>
<dbReference type="GO" id="GO:0061710">
    <property type="term" value="F:L-threonylcarbamoyladenylate synthase"/>
    <property type="evidence" value="ECO:0007669"/>
    <property type="project" value="UniProtKB-EC"/>
</dbReference>
<dbReference type="AlphaFoldDB" id="A0A9E2KMD9"/>
<sequence length="185" mass="19422">MLNKAADVIARGGVIIAPTEGVYGFSCRIDNEAAIARILALKGRAAGKGFITLCATTKDAMALIEQDKLPPATLSLMHQLWPGPHTFVLPCKDTYVGLLSGYRHTLAVRVPSFPLLQELLSRCPTPIVSTSANLSGHAPYKDLQAVTAAFGAQVDYVLPAACEGLSGPTSIHDGLTGQLLRQGGA</sequence>
<dbReference type="InterPro" id="IPR017945">
    <property type="entry name" value="DHBP_synth_RibB-like_a/b_dom"/>
</dbReference>
<dbReference type="Pfam" id="PF01300">
    <property type="entry name" value="Sua5_yciO_yrdC"/>
    <property type="match status" value="1"/>
</dbReference>
<dbReference type="SUPFAM" id="SSF55821">
    <property type="entry name" value="YrdC/RibB"/>
    <property type="match status" value="1"/>
</dbReference>
<comment type="caution">
    <text evidence="8">The sequence shown here is derived from an EMBL/GenBank/DDBJ whole genome shotgun (WGS) entry which is preliminary data.</text>
</comment>
<comment type="subcellular location">
    <subcellularLocation>
        <location evidence="1">Cytoplasm</location>
    </subcellularLocation>
</comment>
<evidence type="ECO:0000256" key="4">
    <source>
        <dbReference type="ARBA" id="ARBA00022490"/>
    </source>
</evidence>
<feature type="domain" description="YrdC-like" evidence="7">
    <location>
        <begin position="1"/>
        <end position="185"/>
    </location>
</feature>
<comment type="similarity">
    <text evidence="2">Belongs to the SUA5 family.</text>
</comment>
<proteinExistence type="inferred from homology"/>
<evidence type="ECO:0000256" key="2">
    <source>
        <dbReference type="ARBA" id="ARBA00007663"/>
    </source>
</evidence>
<evidence type="ECO:0000256" key="1">
    <source>
        <dbReference type="ARBA" id="ARBA00004496"/>
    </source>
</evidence>
<evidence type="ECO:0000313" key="8">
    <source>
        <dbReference type="EMBL" id="MBU3826065.1"/>
    </source>
</evidence>
<dbReference type="InterPro" id="IPR050156">
    <property type="entry name" value="TC-AMP_synthase_SUA5"/>
</dbReference>
<dbReference type="InterPro" id="IPR006070">
    <property type="entry name" value="Sua5-like_dom"/>
</dbReference>
<reference evidence="8" key="2">
    <citation type="submission" date="2021-04" db="EMBL/GenBank/DDBJ databases">
        <authorList>
            <person name="Gilroy R."/>
        </authorList>
    </citation>
    <scope>NUCLEOTIDE SEQUENCE</scope>
    <source>
        <strain evidence="8">687</strain>
    </source>
</reference>
<dbReference type="GO" id="GO:0006450">
    <property type="term" value="P:regulation of translational fidelity"/>
    <property type="evidence" value="ECO:0007669"/>
    <property type="project" value="TreeGrafter"/>
</dbReference>
<reference evidence="8" key="1">
    <citation type="journal article" date="2021" name="PeerJ">
        <title>Extensive microbial diversity within the chicken gut microbiome revealed by metagenomics and culture.</title>
        <authorList>
            <person name="Gilroy R."/>
            <person name="Ravi A."/>
            <person name="Getino M."/>
            <person name="Pursley I."/>
            <person name="Horton D.L."/>
            <person name="Alikhan N.F."/>
            <person name="Baker D."/>
            <person name="Gharbi K."/>
            <person name="Hall N."/>
            <person name="Watson M."/>
            <person name="Adriaenssens E.M."/>
            <person name="Foster-Nyarko E."/>
            <person name="Jarju S."/>
            <person name="Secka A."/>
            <person name="Antonio M."/>
            <person name="Oren A."/>
            <person name="Chaudhuri R.R."/>
            <person name="La Ragione R."/>
            <person name="Hildebrand F."/>
            <person name="Pallen M.J."/>
        </authorList>
    </citation>
    <scope>NUCLEOTIDE SEQUENCE</scope>
    <source>
        <strain evidence="8">687</strain>
    </source>
</reference>
<organism evidence="8 9">
    <name type="scientific">Candidatus Anaerobiospirillum merdipullorum</name>
    <dbReference type="NCBI Taxonomy" id="2838450"/>
    <lineage>
        <taxon>Bacteria</taxon>
        <taxon>Pseudomonadati</taxon>
        <taxon>Pseudomonadota</taxon>
        <taxon>Gammaproteobacteria</taxon>
        <taxon>Aeromonadales</taxon>
        <taxon>Succinivibrionaceae</taxon>
        <taxon>Anaerobiospirillum</taxon>
    </lineage>
</organism>
<evidence type="ECO:0000256" key="6">
    <source>
        <dbReference type="ARBA" id="ARBA00048366"/>
    </source>
</evidence>
<dbReference type="Gene3D" id="3.90.870.10">
    <property type="entry name" value="DHBP synthase"/>
    <property type="match status" value="1"/>
</dbReference>
<evidence type="ECO:0000256" key="3">
    <source>
        <dbReference type="ARBA" id="ARBA00012584"/>
    </source>
</evidence>